<proteinExistence type="predicted"/>
<dbReference type="Pfam" id="PF10507">
    <property type="entry name" value="TMEM65"/>
    <property type="match status" value="1"/>
</dbReference>
<organism evidence="6 7">
    <name type="scientific">Zootermopsis nevadensis</name>
    <name type="common">Dampwood termite</name>
    <dbReference type="NCBI Taxonomy" id="136037"/>
    <lineage>
        <taxon>Eukaryota</taxon>
        <taxon>Metazoa</taxon>
        <taxon>Ecdysozoa</taxon>
        <taxon>Arthropoda</taxon>
        <taxon>Hexapoda</taxon>
        <taxon>Insecta</taxon>
        <taxon>Pterygota</taxon>
        <taxon>Neoptera</taxon>
        <taxon>Polyneoptera</taxon>
        <taxon>Dictyoptera</taxon>
        <taxon>Blattodea</taxon>
        <taxon>Blattoidea</taxon>
        <taxon>Termitoidae</taxon>
        <taxon>Termopsidae</taxon>
        <taxon>Zootermopsis</taxon>
    </lineage>
</organism>
<evidence type="ECO:0000256" key="5">
    <source>
        <dbReference type="SAM" id="Phobius"/>
    </source>
</evidence>
<dbReference type="GO" id="GO:0016020">
    <property type="term" value="C:membrane"/>
    <property type="evidence" value="ECO:0007669"/>
    <property type="project" value="UniProtKB-SubCell"/>
</dbReference>
<gene>
    <name evidence="6" type="ORF">L798_14514</name>
</gene>
<dbReference type="InParanoid" id="A0A067QNX0"/>
<keyword evidence="4 5" id="KW-0472">Membrane</keyword>
<feature type="transmembrane region" description="Helical" evidence="5">
    <location>
        <begin position="55"/>
        <end position="76"/>
    </location>
</feature>
<keyword evidence="3 5" id="KW-1133">Transmembrane helix</keyword>
<dbReference type="FunCoup" id="A0A067QNX0">
    <property type="interactions" value="9"/>
</dbReference>
<evidence type="ECO:0008006" key="8">
    <source>
        <dbReference type="Google" id="ProtNLM"/>
    </source>
</evidence>
<dbReference type="InterPro" id="IPR019537">
    <property type="entry name" value="TMEM65"/>
</dbReference>
<evidence type="ECO:0000256" key="3">
    <source>
        <dbReference type="ARBA" id="ARBA00022989"/>
    </source>
</evidence>
<comment type="subcellular location">
    <subcellularLocation>
        <location evidence="1">Membrane</location>
        <topology evidence="1">Multi-pass membrane protein</topology>
    </subcellularLocation>
</comment>
<keyword evidence="2 5" id="KW-0812">Transmembrane</keyword>
<evidence type="ECO:0000256" key="2">
    <source>
        <dbReference type="ARBA" id="ARBA00022692"/>
    </source>
</evidence>
<dbReference type="PANTHER" id="PTHR21706:SF15">
    <property type="entry name" value="TRANSMEMBRANE PROTEIN 65"/>
    <property type="match status" value="1"/>
</dbReference>
<dbReference type="OMA" id="YCESATP"/>
<protein>
    <recommendedName>
        <fullName evidence="8">Transmembrane protein 65</fullName>
    </recommendedName>
</protein>
<dbReference type="eggNOG" id="KOG4619">
    <property type="taxonomic scope" value="Eukaryota"/>
</dbReference>
<dbReference type="AlphaFoldDB" id="A0A067QNX0"/>
<evidence type="ECO:0000313" key="6">
    <source>
        <dbReference type="EMBL" id="KDR11249.1"/>
    </source>
</evidence>
<dbReference type="GO" id="GO:0005739">
    <property type="term" value="C:mitochondrion"/>
    <property type="evidence" value="ECO:0007669"/>
    <property type="project" value="TreeGrafter"/>
</dbReference>
<keyword evidence="7" id="KW-1185">Reference proteome</keyword>
<evidence type="ECO:0000256" key="1">
    <source>
        <dbReference type="ARBA" id="ARBA00004141"/>
    </source>
</evidence>
<feature type="non-terminal residue" evidence="6">
    <location>
        <position position="169"/>
    </location>
</feature>
<feature type="transmembrane region" description="Helical" evidence="5">
    <location>
        <begin position="96"/>
        <end position="122"/>
    </location>
</feature>
<reference evidence="6 7" key="1">
    <citation type="journal article" date="2014" name="Nat. Commun.">
        <title>Molecular traces of alternative social organization in a termite genome.</title>
        <authorList>
            <person name="Terrapon N."/>
            <person name="Li C."/>
            <person name="Robertson H.M."/>
            <person name="Ji L."/>
            <person name="Meng X."/>
            <person name="Booth W."/>
            <person name="Chen Z."/>
            <person name="Childers C.P."/>
            <person name="Glastad K.M."/>
            <person name="Gokhale K."/>
            <person name="Gowin J."/>
            <person name="Gronenberg W."/>
            <person name="Hermansen R.A."/>
            <person name="Hu H."/>
            <person name="Hunt B.G."/>
            <person name="Huylmans A.K."/>
            <person name="Khalil S.M."/>
            <person name="Mitchell R.D."/>
            <person name="Munoz-Torres M.C."/>
            <person name="Mustard J.A."/>
            <person name="Pan H."/>
            <person name="Reese J.T."/>
            <person name="Scharf M.E."/>
            <person name="Sun F."/>
            <person name="Vogel H."/>
            <person name="Xiao J."/>
            <person name="Yang W."/>
            <person name="Yang Z."/>
            <person name="Yang Z."/>
            <person name="Zhou J."/>
            <person name="Zhu J."/>
            <person name="Brent C.S."/>
            <person name="Elsik C.G."/>
            <person name="Goodisman M.A."/>
            <person name="Liberles D.A."/>
            <person name="Roe R.M."/>
            <person name="Vargo E.L."/>
            <person name="Vilcinskas A."/>
            <person name="Wang J."/>
            <person name="Bornberg-Bauer E."/>
            <person name="Korb J."/>
            <person name="Zhang G."/>
            <person name="Liebig J."/>
        </authorList>
    </citation>
    <scope>NUCLEOTIDE SEQUENCE [LARGE SCALE GENOMIC DNA]</scope>
    <source>
        <tissue evidence="6">Whole organism</tissue>
    </source>
</reference>
<sequence>MCDGAGQLAGVRWRSAFGRPSKLPSLGDVDPTGSYCTVPDDWLARKYGMHQARPSSILLSIVSLYNAVPFVGFGFLDNFVMIIAGDQIEMMLGSVVVVSTMAAAALGNTISDVMGIGSAWYVERLAIRVGMQTPKLSPIQLDMPTSRRAANMGRALGVTLGCLLGMTPL</sequence>
<evidence type="ECO:0000256" key="4">
    <source>
        <dbReference type="ARBA" id="ARBA00023136"/>
    </source>
</evidence>
<dbReference type="STRING" id="136037.A0A067QNX0"/>
<evidence type="ECO:0000313" key="7">
    <source>
        <dbReference type="Proteomes" id="UP000027135"/>
    </source>
</evidence>
<dbReference type="PANTHER" id="PTHR21706">
    <property type="entry name" value="TRANSMEMBRANE PROTEIN 65"/>
    <property type="match status" value="1"/>
</dbReference>
<dbReference type="EMBL" id="KK853109">
    <property type="protein sequence ID" value="KDR11249.1"/>
    <property type="molecule type" value="Genomic_DNA"/>
</dbReference>
<accession>A0A067QNX0</accession>
<dbReference type="Proteomes" id="UP000027135">
    <property type="component" value="Unassembled WGS sequence"/>
</dbReference>
<name>A0A067QNX0_ZOONE</name>